<dbReference type="EMBL" id="OVTA01000048">
    <property type="protein sequence ID" value="SPS01930.1"/>
    <property type="molecule type" value="Genomic_DNA"/>
</dbReference>
<name>A0A375JCV6_9BURK</name>
<dbReference type="AlphaFoldDB" id="A0A375JCV6"/>
<protein>
    <submittedName>
        <fullName evidence="2">Uncharacterized protein</fullName>
    </submittedName>
</protein>
<evidence type="ECO:0000313" key="3">
    <source>
        <dbReference type="Proteomes" id="UP000256805"/>
    </source>
</evidence>
<feature type="region of interest" description="Disordered" evidence="1">
    <location>
        <begin position="26"/>
        <end position="55"/>
    </location>
</feature>
<accession>A0A375JCV6</accession>
<gene>
    <name evidence="2" type="ORF">CBM2634_B70020</name>
</gene>
<evidence type="ECO:0000256" key="1">
    <source>
        <dbReference type="SAM" id="MobiDB-lite"/>
    </source>
</evidence>
<evidence type="ECO:0000313" key="2">
    <source>
        <dbReference type="EMBL" id="SPS01930.1"/>
    </source>
</evidence>
<feature type="compositionally biased region" description="Basic and acidic residues" evidence="1">
    <location>
        <begin position="43"/>
        <end position="55"/>
    </location>
</feature>
<dbReference type="Proteomes" id="UP000256805">
    <property type="component" value="Unassembled WGS sequence"/>
</dbReference>
<reference evidence="2 3" key="1">
    <citation type="submission" date="2018-01" db="EMBL/GenBank/DDBJ databases">
        <authorList>
            <person name="Gaut B.S."/>
            <person name="Morton B.R."/>
            <person name="Clegg M.T."/>
            <person name="Duvall M.R."/>
        </authorList>
    </citation>
    <scope>NUCLEOTIDE SEQUENCE [LARGE SCALE GENOMIC DNA]</scope>
    <source>
        <strain evidence="2">Cupriavidus taiwanensis cmp 52</strain>
    </source>
</reference>
<proteinExistence type="predicted"/>
<sequence>MARLVIVHAPQHRALSGKYLYKAGPPAPGGSCNAAKSPCPPPEKPKETAHAGRSS</sequence>
<organism evidence="2 3">
    <name type="scientific">Cupriavidus taiwanensis</name>
    <dbReference type="NCBI Taxonomy" id="164546"/>
    <lineage>
        <taxon>Bacteria</taxon>
        <taxon>Pseudomonadati</taxon>
        <taxon>Pseudomonadota</taxon>
        <taxon>Betaproteobacteria</taxon>
        <taxon>Burkholderiales</taxon>
        <taxon>Burkholderiaceae</taxon>
        <taxon>Cupriavidus</taxon>
    </lineage>
</organism>